<dbReference type="AlphaFoldDB" id="A0A9N9JCZ0"/>
<proteinExistence type="predicted"/>
<sequence>MGGMIAQELVLEKPHYVKSLCLTSTTSGMTLPPLTGVMTIGRLFLIRDPMQKTRILLNLLYPQEWLKAPAPTGSSHKTNEEFLLEDLRRRIERTRLQPINAEQLGVDVECWEGSGHALCSEQSEKYNAMLEKHFQKAGLI</sequence>
<reference evidence="1" key="1">
    <citation type="submission" date="2021-06" db="EMBL/GenBank/DDBJ databases">
        <authorList>
            <person name="Kallberg Y."/>
            <person name="Tangrot J."/>
            <person name="Rosling A."/>
        </authorList>
    </citation>
    <scope>NUCLEOTIDE SEQUENCE</scope>
    <source>
        <strain evidence="1">CL551</strain>
    </source>
</reference>
<comment type="caution">
    <text evidence="1">The sequence shown here is derived from an EMBL/GenBank/DDBJ whole genome shotgun (WGS) entry which is preliminary data.</text>
</comment>
<protein>
    <submittedName>
        <fullName evidence="1">14949_t:CDS:1</fullName>
    </submittedName>
</protein>
<organism evidence="1 2">
    <name type="scientific">Acaulospora morrowiae</name>
    <dbReference type="NCBI Taxonomy" id="94023"/>
    <lineage>
        <taxon>Eukaryota</taxon>
        <taxon>Fungi</taxon>
        <taxon>Fungi incertae sedis</taxon>
        <taxon>Mucoromycota</taxon>
        <taxon>Glomeromycotina</taxon>
        <taxon>Glomeromycetes</taxon>
        <taxon>Diversisporales</taxon>
        <taxon>Acaulosporaceae</taxon>
        <taxon>Acaulospora</taxon>
    </lineage>
</organism>
<evidence type="ECO:0000313" key="1">
    <source>
        <dbReference type="EMBL" id="CAG8772909.1"/>
    </source>
</evidence>
<dbReference type="SUPFAM" id="SSF53474">
    <property type="entry name" value="alpha/beta-Hydrolases"/>
    <property type="match status" value="1"/>
</dbReference>
<dbReference type="InterPro" id="IPR029058">
    <property type="entry name" value="AB_hydrolase_fold"/>
</dbReference>
<dbReference type="Proteomes" id="UP000789342">
    <property type="component" value="Unassembled WGS sequence"/>
</dbReference>
<name>A0A9N9JCZ0_9GLOM</name>
<evidence type="ECO:0000313" key="2">
    <source>
        <dbReference type="Proteomes" id="UP000789342"/>
    </source>
</evidence>
<dbReference type="Gene3D" id="3.40.50.1820">
    <property type="entry name" value="alpha/beta hydrolase"/>
    <property type="match status" value="1"/>
</dbReference>
<dbReference type="EMBL" id="CAJVPV010047614">
    <property type="protein sequence ID" value="CAG8772909.1"/>
    <property type="molecule type" value="Genomic_DNA"/>
</dbReference>
<dbReference type="OrthoDB" id="19657at2759"/>
<keyword evidence="2" id="KW-1185">Reference proteome</keyword>
<accession>A0A9N9JCZ0</accession>
<gene>
    <name evidence="1" type="ORF">AMORRO_LOCUS16711</name>
</gene>